<dbReference type="RefSeq" id="WP_037547414.1">
    <property type="nucleotide sequence ID" value="NZ_JNUP01000062.1"/>
</dbReference>
<dbReference type="eggNOG" id="ENOG50339MW">
    <property type="taxonomic scope" value="Bacteria"/>
</dbReference>
<evidence type="ECO:0000313" key="1">
    <source>
        <dbReference type="EMBL" id="KGE72112.1"/>
    </source>
</evidence>
<protein>
    <recommendedName>
        <fullName evidence="3">Guanylate cyclase domain-containing protein</fullName>
    </recommendedName>
</protein>
<keyword evidence="2" id="KW-1185">Reference proteome</keyword>
<name>A0A098R052_9SPIO</name>
<reference evidence="1 2" key="1">
    <citation type="submission" date="2014-05" db="EMBL/GenBank/DDBJ databases">
        <title>De novo Genome Sequence of Spirocheata sp.</title>
        <authorList>
            <person name="Shivani Y."/>
            <person name="Subhash Y."/>
            <person name="Tushar L."/>
            <person name="Sasikala C."/>
            <person name="Ramana C.V."/>
        </authorList>
    </citation>
    <scope>NUCLEOTIDE SEQUENCE [LARGE SCALE GENOMIC DNA]</scope>
    <source>
        <strain evidence="1 2">JC230</strain>
    </source>
</reference>
<comment type="caution">
    <text evidence="1">The sequence shown here is derived from an EMBL/GenBank/DDBJ whole genome shotgun (WGS) entry which is preliminary data.</text>
</comment>
<dbReference type="AlphaFoldDB" id="A0A098R052"/>
<accession>A0A098R052</accession>
<dbReference type="EMBL" id="JNUP01000062">
    <property type="protein sequence ID" value="KGE72112.1"/>
    <property type="molecule type" value="Genomic_DNA"/>
</dbReference>
<evidence type="ECO:0008006" key="3">
    <source>
        <dbReference type="Google" id="ProtNLM"/>
    </source>
</evidence>
<dbReference type="OrthoDB" id="254488at2"/>
<organism evidence="1 2">
    <name type="scientific">Spirochaeta lutea</name>
    <dbReference type="NCBI Taxonomy" id="1480694"/>
    <lineage>
        <taxon>Bacteria</taxon>
        <taxon>Pseudomonadati</taxon>
        <taxon>Spirochaetota</taxon>
        <taxon>Spirochaetia</taxon>
        <taxon>Spirochaetales</taxon>
        <taxon>Spirochaetaceae</taxon>
        <taxon>Spirochaeta</taxon>
    </lineage>
</organism>
<gene>
    <name evidence="1" type="ORF">DC28_07790</name>
</gene>
<dbReference type="Proteomes" id="UP000029692">
    <property type="component" value="Unassembled WGS sequence"/>
</dbReference>
<sequence>MAYEKMVVIFADLLGSKSITDFNKKYIIHKIFHEELILNQERQKLISHVIYDRKIFSFSDCVYIFYFYKKGIEESRKNDLNLIKTAILNTTNPFLQVLLSGNFLRGGITFGDCYFDDLGFFGPAVNRAYEIESTIAEHPIIEVDNVIGKEIFDDQIQNSNNELFKWKPSIVNNLENKYFMNYLYQLEISPLLQYGQNIYRYDESKKDILDYIHLNKQENSSNIKIINKMNYLERVINLSRPSEMNNGIGNMVGVLQK</sequence>
<proteinExistence type="predicted"/>
<evidence type="ECO:0000313" key="2">
    <source>
        <dbReference type="Proteomes" id="UP000029692"/>
    </source>
</evidence>